<comment type="caution">
    <text evidence="2">The sequence shown here is derived from an EMBL/GenBank/DDBJ whole genome shotgun (WGS) entry which is preliminary data.</text>
</comment>
<protein>
    <submittedName>
        <fullName evidence="2">Uncharacterized protein</fullName>
    </submittedName>
</protein>
<dbReference type="AlphaFoldDB" id="A0AAW0A1G9"/>
<keyword evidence="3" id="KW-1185">Reference proteome</keyword>
<feature type="region of interest" description="Disordered" evidence="1">
    <location>
        <begin position="356"/>
        <end position="377"/>
    </location>
</feature>
<dbReference type="Proteomes" id="UP001362999">
    <property type="component" value="Unassembled WGS sequence"/>
</dbReference>
<dbReference type="EMBL" id="JAWWNJ010000096">
    <property type="protein sequence ID" value="KAK6996792.1"/>
    <property type="molecule type" value="Genomic_DNA"/>
</dbReference>
<evidence type="ECO:0000313" key="2">
    <source>
        <dbReference type="EMBL" id="KAK6996792.1"/>
    </source>
</evidence>
<name>A0AAW0A1G9_9AGAR</name>
<evidence type="ECO:0000313" key="3">
    <source>
        <dbReference type="Proteomes" id="UP001362999"/>
    </source>
</evidence>
<accession>A0AAW0A1G9</accession>
<evidence type="ECO:0000256" key="1">
    <source>
        <dbReference type="SAM" id="MobiDB-lite"/>
    </source>
</evidence>
<gene>
    <name evidence="2" type="ORF">R3P38DRAFT_3371002</name>
</gene>
<organism evidence="2 3">
    <name type="scientific">Favolaschia claudopus</name>
    <dbReference type="NCBI Taxonomy" id="2862362"/>
    <lineage>
        <taxon>Eukaryota</taxon>
        <taxon>Fungi</taxon>
        <taxon>Dikarya</taxon>
        <taxon>Basidiomycota</taxon>
        <taxon>Agaricomycotina</taxon>
        <taxon>Agaricomycetes</taxon>
        <taxon>Agaricomycetidae</taxon>
        <taxon>Agaricales</taxon>
        <taxon>Marasmiineae</taxon>
        <taxon>Mycenaceae</taxon>
        <taxon>Favolaschia</taxon>
    </lineage>
</organism>
<reference evidence="2 3" key="1">
    <citation type="journal article" date="2024" name="J Genomics">
        <title>Draft genome sequencing and assembly of Favolaschia claudopus CIRM-BRFM 2984 isolated from oak limbs.</title>
        <authorList>
            <person name="Navarro D."/>
            <person name="Drula E."/>
            <person name="Chaduli D."/>
            <person name="Cazenave R."/>
            <person name="Ahrendt S."/>
            <person name="Wang J."/>
            <person name="Lipzen A."/>
            <person name="Daum C."/>
            <person name="Barry K."/>
            <person name="Grigoriev I.V."/>
            <person name="Favel A."/>
            <person name="Rosso M.N."/>
            <person name="Martin F."/>
        </authorList>
    </citation>
    <scope>NUCLEOTIDE SEQUENCE [LARGE SCALE GENOMIC DNA]</scope>
    <source>
        <strain evidence="2 3">CIRM-BRFM 2984</strain>
    </source>
</reference>
<feature type="region of interest" description="Disordered" evidence="1">
    <location>
        <begin position="460"/>
        <end position="485"/>
    </location>
</feature>
<proteinExistence type="predicted"/>
<sequence>MQNTAHCATLIYQVWLEQTQEKYKILVSHLRVTIVSVSSTTTSSSLYATFSALGNLHVPSTIAHRLYLAPTVTLVVARQSSVSESFSPASVSIDANQDRTSASPLAVKTMTASIRGVSWQAKATLDVKRAVHSPRRLAPSFEQSGKSRSVQPLPAQYLNTLRFSSSVCAGTGPMTGKLHPFGKNAFKTDASRLDGMDGEDRSEDSCNAFFDLHNVDDNTNLLLYDLGLARLTRNCEEHNDSRKGFRRSVEVPGCARPNVPPAPVTLVSARARPEETLVIRPFTLTDSYTLKTMKTALLFYEDSTIGQLDFESWPVHRRKLPKPHRKHSGSAHTREVADSRVGIVWERRWFHRENGQAKRERTLEAGVSKGEENEETMPLPSLALHSSRKNAEHIRGGGERQKPCGQGLEPEAPHPLVDSYAPFPPACYFCTAEEQQPAFHPAPRKRRCPAVPEDLVHTAGKGDLWSTSSARGVTATGGGAAGKRSRCTTMRHTVGGRNRLPYDSTQTNQRQIGQKQSRGHGYQVSHQLRQPTGKYSVSIQILSQAGSTEVVVRSETQSAPAKCTNVHFEPLQKMG</sequence>